<organism evidence="1 2">
    <name type="scientific">Brevibacillus centrosporus</name>
    <dbReference type="NCBI Taxonomy" id="54910"/>
    <lineage>
        <taxon>Bacteria</taxon>
        <taxon>Bacillati</taxon>
        <taxon>Bacillota</taxon>
        <taxon>Bacilli</taxon>
        <taxon>Bacillales</taxon>
        <taxon>Paenibacillaceae</taxon>
        <taxon>Brevibacillus</taxon>
    </lineage>
</organism>
<dbReference type="PANTHER" id="PTHR39179:SF2">
    <property type="entry name" value="ENDOSPORE COAT-ASSOCIATED PROTEIN YUTH"/>
    <property type="match status" value="1"/>
</dbReference>
<dbReference type="STRING" id="1884381.SAMN05518846_113176"/>
<proteinExistence type="predicted"/>
<name>A0A1I3ZPQ7_9BACL</name>
<dbReference type="SUPFAM" id="SSF56112">
    <property type="entry name" value="Protein kinase-like (PK-like)"/>
    <property type="match status" value="1"/>
</dbReference>
<protein>
    <submittedName>
        <fullName evidence="1">Spore coat protein YutH</fullName>
    </submittedName>
</protein>
<dbReference type="Gene3D" id="3.90.1200.10">
    <property type="match status" value="1"/>
</dbReference>
<accession>A0A1I3ZPQ7</accession>
<evidence type="ECO:0000313" key="2">
    <source>
        <dbReference type="Proteomes" id="UP000198915"/>
    </source>
</evidence>
<dbReference type="Proteomes" id="UP000198915">
    <property type="component" value="Unassembled WGS sequence"/>
</dbReference>
<keyword evidence="2" id="KW-1185">Reference proteome</keyword>
<dbReference type="GeneID" id="301133001"/>
<dbReference type="EMBL" id="FORT01000013">
    <property type="protein sequence ID" value="SFK45636.1"/>
    <property type="molecule type" value="Genomic_DNA"/>
</dbReference>
<keyword evidence="1" id="KW-0946">Virion</keyword>
<gene>
    <name evidence="1" type="ORF">SAMN05518846_113176</name>
</gene>
<dbReference type="RefSeq" id="WP_092273001.1">
    <property type="nucleotide sequence ID" value="NZ_CP176856.1"/>
</dbReference>
<evidence type="ECO:0000313" key="1">
    <source>
        <dbReference type="EMBL" id="SFK45636.1"/>
    </source>
</evidence>
<dbReference type="PANTHER" id="PTHR39179">
    <property type="entry name" value="SPORE COAT PROTEIN I"/>
    <property type="match status" value="1"/>
</dbReference>
<keyword evidence="1" id="KW-0167">Capsid protein</keyword>
<sequence length="362" mass="42124">MEEKELLEEEYGFSLQEAHAKGANTVLKTDKGVFYLFEAPAGYKYKSKFIDRVRKHLSEQQQDFGVLKLVKTKGGQGHIVAEDQLYYLYRGVRERAPEDIYFASGESLAKFHLATSTFKGDKLFIPYSSLGNWPSMWRRKLRHYNEYRDELDEVDGELTSMDELLLTSYTYVHQLGEIAVQYLLASGYDKVVKETAAFGKVAYQNFDQGYMLWNEKDARLVAGEWNWVLDMRARDIGQWIKAETKRNGWQEDKIASFLAGYNHVSPLLPEEYAVIYGLMLYPGRFLRLVESYQELPFEEKEQVNGEQWRSQLEDELASMEEALRRYPHLVAQQYGASIPQIDWLWRPEDEEAQGVSDETSSE</sequence>
<dbReference type="GO" id="GO:0042601">
    <property type="term" value="C:endospore-forming forespore"/>
    <property type="evidence" value="ECO:0007669"/>
    <property type="project" value="TreeGrafter"/>
</dbReference>
<dbReference type="InterPro" id="IPR047175">
    <property type="entry name" value="CotS-like"/>
</dbReference>
<reference evidence="2" key="1">
    <citation type="submission" date="2016-10" db="EMBL/GenBank/DDBJ databases">
        <authorList>
            <person name="Varghese N."/>
            <person name="Submissions S."/>
        </authorList>
    </citation>
    <scope>NUCLEOTIDE SEQUENCE [LARGE SCALE GENOMIC DNA]</scope>
    <source>
        <strain evidence="2">OK042</strain>
    </source>
</reference>
<dbReference type="AlphaFoldDB" id="A0A1I3ZPQ7"/>
<dbReference type="InterPro" id="IPR011009">
    <property type="entry name" value="Kinase-like_dom_sf"/>
</dbReference>